<dbReference type="EMBL" id="PGEX01000001">
    <property type="protein sequence ID" value="PJJ42846.1"/>
    <property type="molecule type" value="Genomic_DNA"/>
</dbReference>
<accession>A0A2M9AAU1</accession>
<gene>
    <name evidence="2" type="ORF">BGX16_2897</name>
</gene>
<evidence type="ECO:0000256" key="1">
    <source>
        <dbReference type="SAM" id="MobiDB-lite"/>
    </source>
</evidence>
<keyword evidence="3" id="KW-1185">Reference proteome</keyword>
<protein>
    <submittedName>
        <fullName evidence="2">Uncharacterized protein</fullName>
    </submittedName>
</protein>
<organism evidence="2 3">
    <name type="scientific">Hallerella succinigenes</name>
    <dbReference type="NCBI Taxonomy" id="1896222"/>
    <lineage>
        <taxon>Bacteria</taxon>
        <taxon>Pseudomonadati</taxon>
        <taxon>Fibrobacterota</taxon>
        <taxon>Fibrobacteria</taxon>
        <taxon>Fibrobacterales</taxon>
        <taxon>Fibrobacteraceae</taxon>
        <taxon>Hallerella</taxon>
    </lineage>
</organism>
<evidence type="ECO:0000313" key="3">
    <source>
        <dbReference type="Proteomes" id="UP000231134"/>
    </source>
</evidence>
<dbReference type="Proteomes" id="UP000231134">
    <property type="component" value="Unassembled WGS sequence"/>
</dbReference>
<evidence type="ECO:0000313" key="2">
    <source>
        <dbReference type="EMBL" id="PJJ42846.1"/>
    </source>
</evidence>
<feature type="compositionally biased region" description="Low complexity" evidence="1">
    <location>
        <begin position="80"/>
        <end position="101"/>
    </location>
</feature>
<dbReference type="AlphaFoldDB" id="A0A2M9AAU1"/>
<comment type="caution">
    <text evidence="2">The sequence shown here is derived from an EMBL/GenBank/DDBJ whole genome shotgun (WGS) entry which is preliminary data.</text>
</comment>
<name>A0A2M9AAU1_9BACT</name>
<proteinExistence type="predicted"/>
<reference evidence="2 3" key="1">
    <citation type="submission" date="2017-11" db="EMBL/GenBank/DDBJ databases">
        <title>Animal gut microbial communities from fecal samples from Wisconsin, USA.</title>
        <authorList>
            <person name="Neumann A."/>
        </authorList>
    </citation>
    <scope>NUCLEOTIDE SEQUENCE [LARGE SCALE GENOMIC DNA]</scope>
    <source>
        <strain evidence="2 3">UWS3</strain>
    </source>
</reference>
<feature type="region of interest" description="Disordered" evidence="1">
    <location>
        <begin position="74"/>
        <end position="114"/>
    </location>
</feature>
<sequence length="159" mass="18420">MGAPLRRGLLCFVRHIKMYFCIHFRIRIHQHFQPCFSTLRFLLKKQHFPFGTGFAYSCMFEKISDNKPLTKEKSLCSHYNSSSPASPPSTTSSNTSTATNNPPHPNQKKPRYMRNRTRIPRQILLNPQLSYLPPETNPGATRIGDFSLFRVKLCDFSRK</sequence>